<proteinExistence type="inferred from homology"/>
<dbReference type="EMBL" id="AZGB01000030">
    <property type="protein sequence ID" value="KRM04027.1"/>
    <property type="molecule type" value="Genomic_DNA"/>
</dbReference>
<dbReference type="PANTHER" id="PTHR12598:SF0">
    <property type="entry name" value="COPPER HOMEOSTASIS PROTEIN CUTC HOMOLOG"/>
    <property type="match status" value="1"/>
</dbReference>
<dbReference type="PANTHER" id="PTHR12598">
    <property type="entry name" value="COPPER HOMEOSTASIS PROTEIN CUTC"/>
    <property type="match status" value="1"/>
</dbReference>
<keyword evidence="4" id="KW-1185">Reference proteome</keyword>
<name>A0A0R1VJ73_9LACO</name>
<evidence type="ECO:0000313" key="3">
    <source>
        <dbReference type="EMBL" id="KRM04027.1"/>
    </source>
</evidence>
<dbReference type="STRING" id="1423750.FC89_GL002430"/>
<dbReference type="InterPro" id="IPR036822">
    <property type="entry name" value="CutC-like_dom_sf"/>
</dbReference>
<comment type="caution">
    <text evidence="3">The sequence shown here is derived from an EMBL/GenBank/DDBJ whole genome shotgun (WGS) entry which is preliminary data.</text>
</comment>
<comment type="similarity">
    <text evidence="1">Belongs to the CutC family.</text>
</comment>
<organism evidence="3 4">
    <name type="scientific">Liquorilactobacillus ghanensis DSM 18630</name>
    <dbReference type="NCBI Taxonomy" id="1423750"/>
    <lineage>
        <taxon>Bacteria</taxon>
        <taxon>Bacillati</taxon>
        <taxon>Bacillota</taxon>
        <taxon>Bacilli</taxon>
        <taxon>Lactobacillales</taxon>
        <taxon>Lactobacillaceae</taxon>
        <taxon>Liquorilactobacillus</taxon>
    </lineage>
</organism>
<evidence type="ECO:0000313" key="4">
    <source>
        <dbReference type="Proteomes" id="UP000051451"/>
    </source>
</evidence>
<dbReference type="Pfam" id="PF03932">
    <property type="entry name" value="CutC"/>
    <property type="match status" value="1"/>
</dbReference>
<dbReference type="AlphaFoldDB" id="A0A0R1VJ73"/>
<accession>A0A0R1VJ73</accession>
<dbReference type="SUPFAM" id="SSF110395">
    <property type="entry name" value="CutC-like"/>
    <property type="match status" value="1"/>
</dbReference>
<gene>
    <name evidence="3" type="ORF">FC89_GL002430</name>
</gene>
<dbReference type="InterPro" id="IPR005627">
    <property type="entry name" value="CutC-like"/>
</dbReference>
<dbReference type="GO" id="GO:0005507">
    <property type="term" value="F:copper ion binding"/>
    <property type="evidence" value="ECO:0007669"/>
    <property type="project" value="TreeGrafter"/>
</dbReference>
<evidence type="ECO:0000256" key="2">
    <source>
        <dbReference type="ARBA" id="ARBA00019014"/>
    </source>
</evidence>
<protein>
    <recommendedName>
        <fullName evidence="2">Copper homeostasis protein cutC homolog</fullName>
    </recommendedName>
</protein>
<sequence length="220" mass="24070">MNSALFLGGLTPTLSALQLTKQTTNLKVICMVRPRGAGFCYSEAEFKEILTTAELLLANGADGLSFGFLTEAGEIDIDRTRQLVEITHGYDAEAVFHRAFDCSIDPVKNTTTLIKLHLDRILTSGLQPTAWAGRNVLAELQKNFGKQIEILAGSGINPANVRSLISTTGIKQVHASCTVKQIDQTAYRQQVDFSYLKQEVPGSYEAVSPQLVRQLLAELK</sequence>
<evidence type="ECO:0000256" key="1">
    <source>
        <dbReference type="ARBA" id="ARBA00007768"/>
    </source>
</evidence>
<dbReference type="PATRIC" id="fig|1423750.3.peg.2472"/>
<dbReference type="Gene3D" id="3.20.20.380">
    <property type="entry name" value="Copper homeostasis (CutC) domain"/>
    <property type="match status" value="1"/>
</dbReference>
<dbReference type="Proteomes" id="UP000051451">
    <property type="component" value="Unassembled WGS sequence"/>
</dbReference>
<reference evidence="3 4" key="1">
    <citation type="journal article" date="2015" name="Genome Announc.">
        <title>Expanding the biotechnology potential of lactobacilli through comparative genomics of 213 strains and associated genera.</title>
        <authorList>
            <person name="Sun Z."/>
            <person name="Harris H.M."/>
            <person name="McCann A."/>
            <person name="Guo C."/>
            <person name="Argimon S."/>
            <person name="Zhang W."/>
            <person name="Yang X."/>
            <person name="Jeffery I.B."/>
            <person name="Cooney J.C."/>
            <person name="Kagawa T.F."/>
            <person name="Liu W."/>
            <person name="Song Y."/>
            <person name="Salvetti E."/>
            <person name="Wrobel A."/>
            <person name="Rasinkangas P."/>
            <person name="Parkhill J."/>
            <person name="Rea M.C."/>
            <person name="O'Sullivan O."/>
            <person name="Ritari J."/>
            <person name="Douillard F.P."/>
            <person name="Paul Ross R."/>
            <person name="Yang R."/>
            <person name="Briner A.E."/>
            <person name="Felis G.E."/>
            <person name="de Vos W.M."/>
            <person name="Barrangou R."/>
            <person name="Klaenhammer T.R."/>
            <person name="Caufield P.W."/>
            <person name="Cui Y."/>
            <person name="Zhang H."/>
            <person name="O'Toole P.W."/>
        </authorList>
    </citation>
    <scope>NUCLEOTIDE SEQUENCE [LARGE SCALE GENOMIC DNA]</scope>
    <source>
        <strain evidence="3 4">DSM 18630</strain>
    </source>
</reference>